<evidence type="ECO:0000313" key="2">
    <source>
        <dbReference type="Proteomes" id="UP001177021"/>
    </source>
</evidence>
<keyword evidence="2" id="KW-1185">Reference proteome</keyword>
<protein>
    <submittedName>
        <fullName evidence="1">Uncharacterized protein</fullName>
    </submittedName>
</protein>
<gene>
    <name evidence="1" type="ORF">MILVUS5_LOCUS27006</name>
</gene>
<name>A0ACB0KVX8_TRIPR</name>
<dbReference type="Proteomes" id="UP001177021">
    <property type="component" value="Unassembled WGS sequence"/>
</dbReference>
<evidence type="ECO:0000313" key="1">
    <source>
        <dbReference type="EMBL" id="CAJ2661256.1"/>
    </source>
</evidence>
<comment type="caution">
    <text evidence="1">The sequence shown here is derived from an EMBL/GenBank/DDBJ whole genome shotgun (WGS) entry which is preliminary data.</text>
</comment>
<dbReference type="EMBL" id="CASHSV030000311">
    <property type="protein sequence ID" value="CAJ2661256.1"/>
    <property type="molecule type" value="Genomic_DNA"/>
</dbReference>
<accession>A0ACB0KVX8</accession>
<organism evidence="1 2">
    <name type="scientific">Trifolium pratense</name>
    <name type="common">Red clover</name>
    <dbReference type="NCBI Taxonomy" id="57577"/>
    <lineage>
        <taxon>Eukaryota</taxon>
        <taxon>Viridiplantae</taxon>
        <taxon>Streptophyta</taxon>
        <taxon>Embryophyta</taxon>
        <taxon>Tracheophyta</taxon>
        <taxon>Spermatophyta</taxon>
        <taxon>Magnoliopsida</taxon>
        <taxon>eudicotyledons</taxon>
        <taxon>Gunneridae</taxon>
        <taxon>Pentapetalae</taxon>
        <taxon>rosids</taxon>
        <taxon>fabids</taxon>
        <taxon>Fabales</taxon>
        <taxon>Fabaceae</taxon>
        <taxon>Papilionoideae</taxon>
        <taxon>50 kb inversion clade</taxon>
        <taxon>NPAAA clade</taxon>
        <taxon>Hologalegina</taxon>
        <taxon>IRL clade</taxon>
        <taxon>Trifolieae</taxon>
        <taxon>Trifolium</taxon>
    </lineage>
</organism>
<reference evidence="1" key="1">
    <citation type="submission" date="2023-10" db="EMBL/GenBank/DDBJ databases">
        <authorList>
            <person name="Rodriguez Cubillos JULIANA M."/>
            <person name="De Vega J."/>
        </authorList>
    </citation>
    <scope>NUCLEOTIDE SEQUENCE</scope>
</reference>
<sequence>MFELLKPKNNTKCKTCLKLIKMRLETIRKKKNAVQKFLKNDIVDLLRNSLDYNAYGRAEGFLVEQNMAACYELIAKFVECMLGHVRDLFKQSDCPDECKEAIPSLIYAAARFSDLPELRELRTLFQEKFGNTLEPYTSKEFIERLRQNPPSKEMKIQLLHDLAQDFSIEWDRKALEQRLYSPISHQEKEKPKHDDQLLQEKEKPKYDDKLLQENEKPKHDDRQKDNGELKLQKNVNDDNINYDDPWWRMLRRTDSETTTPDRSSIDDQKACSSSIETASEDDEAEIKRPFSYKSVPPPYIKTHKVENNLMKSPEALTAEKPVPRSVRRRPLRPPPEENIVKDFSKTGGSFDEKEILDGLLMQQILKQSPNDKEQKRRYRKSSSSVPTTMRGKSLPQRATSLVPELLRTTSEVSGHVHPSLPDYEDLSARLASLRRT</sequence>
<proteinExistence type="predicted"/>